<accession>A0A6H2ZS77</accession>
<protein>
    <submittedName>
        <fullName evidence="1">Uncharacterized protein</fullName>
    </submittedName>
</protein>
<name>A0A6H2ZS77_SERMA</name>
<proteinExistence type="predicted"/>
<dbReference type="AlphaFoldDB" id="A0A6H2ZS77"/>
<evidence type="ECO:0000313" key="2">
    <source>
        <dbReference type="Proteomes" id="UP000050489"/>
    </source>
</evidence>
<gene>
    <name evidence="1" type="ORF">AN695_0205875</name>
</gene>
<reference evidence="2" key="1">
    <citation type="submission" date="2016-04" db="EMBL/GenBank/DDBJ databases">
        <authorList>
            <person name="Osei Sekyere J."/>
            <person name="Sivertsen A."/>
            <person name="Pedersen A.T."/>
            <person name="Sundsfjord A."/>
        </authorList>
    </citation>
    <scope>NUCLEOTIDE SEQUENCE [LARGE SCALE GENOMIC DNA]</scope>
    <source>
        <strain evidence="2">945174350</strain>
    </source>
</reference>
<evidence type="ECO:0000313" key="1">
    <source>
        <dbReference type="EMBL" id="OCO80408.1"/>
    </source>
</evidence>
<comment type="caution">
    <text evidence="1">The sequence shown here is derived from an EMBL/GenBank/DDBJ whole genome shotgun (WGS) entry which is preliminary data.</text>
</comment>
<sequence>MAKRKSNRAARALLCVSAPGPEDCFRISNRRWQVYSANYPHAWQHVKPSRSQKRAKRLVEEMRIERHFEANCLAGMNDEQAWAEAVKTVKGEAQEKAQ</sequence>
<dbReference type="EMBL" id="LJEX02000136">
    <property type="protein sequence ID" value="OCO80408.1"/>
    <property type="molecule type" value="Genomic_DNA"/>
</dbReference>
<dbReference type="Proteomes" id="UP000050489">
    <property type="component" value="Unassembled WGS sequence"/>
</dbReference>
<organism evidence="1 2">
    <name type="scientific">Serratia marcescens</name>
    <dbReference type="NCBI Taxonomy" id="615"/>
    <lineage>
        <taxon>Bacteria</taxon>
        <taxon>Pseudomonadati</taxon>
        <taxon>Pseudomonadota</taxon>
        <taxon>Gammaproteobacteria</taxon>
        <taxon>Enterobacterales</taxon>
        <taxon>Yersiniaceae</taxon>
        <taxon>Serratia</taxon>
    </lineage>
</organism>
<dbReference type="RefSeq" id="WP_057523598.1">
    <property type="nucleotide sequence ID" value="NZ_LJEX02000136.1"/>
</dbReference>